<gene>
    <name evidence="1" type="ORF">KCH_47890</name>
</gene>
<dbReference type="HOGENOM" id="CLU_3062474_0_0_11"/>
<organism evidence="1 2">
    <name type="scientific">Kitasatospora cheerisanensis KCTC 2395</name>
    <dbReference type="NCBI Taxonomy" id="1348663"/>
    <lineage>
        <taxon>Bacteria</taxon>
        <taxon>Bacillati</taxon>
        <taxon>Actinomycetota</taxon>
        <taxon>Actinomycetes</taxon>
        <taxon>Kitasatosporales</taxon>
        <taxon>Streptomycetaceae</taxon>
        <taxon>Kitasatospora</taxon>
    </lineage>
</organism>
<sequence>MTIETITRITRAPSDRRTRNRSIGRALLIGEGHRQIVPVPHRELLLGDDYYLT</sequence>
<dbReference type="EMBL" id="JNBY01000095">
    <property type="protein sequence ID" value="KDN83307.1"/>
    <property type="molecule type" value="Genomic_DNA"/>
</dbReference>
<reference evidence="1 2" key="1">
    <citation type="submission" date="2014-05" db="EMBL/GenBank/DDBJ databases">
        <title>Draft Genome Sequence of Kitasatospora cheerisanensis KCTC 2395.</title>
        <authorList>
            <person name="Nam D.H."/>
        </authorList>
    </citation>
    <scope>NUCLEOTIDE SEQUENCE [LARGE SCALE GENOMIC DNA]</scope>
    <source>
        <strain evidence="1 2">KCTC 2395</strain>
    </source>
</reference>
<comment type="caution">
    <text evidence="1">The sequence shown here is derived from an EMBL/GenBank/DDBJ whole genome shotgun (WGS) entry which is preliminary data.</text>
</comment>
<dbReference type="AlphaFoldDB" id="A0A066YQ01"/>
<keyword evidence="2" id="KW-1185">Reference proteome</keyword>
<dbReference type="Proteomes" id="UP000027178">
    <property type="component" value="Unassembled WGS sequence"/>
</dbReference>
<proteinExistence type="predicted"/>
<evidence type="ECO:0000313" key="1">
    <source>
        <dbReference type="EMBL" id="KDN83307.1"/>
    </source>
</evidence>
<protein>
    <submittedName>
        <fullName evidence="1">Uncharacterized protein</fullName>
    </submittedName>
</protein>
<accession>A0A066YQ01</accession>
<name>A0A066YQ01_9ACTN</name>
<evidence type="ECO:0000313" key="2">
    <source>
        <dbReference type="Proteomes" id="UP000027178"/>
    </source>
</evidence>